<dbReference type="Proteomes" id="UP000660381">
    <property type="component" value="Unassembled WGS sequence"/>
</dbReference>
<evidence type="ECO:0000313" key="1">
    <source>
        <dbReference type="EMBL" id="MBD2690509.1"/>
    </source>
</evidence>
<comment type="caution">
    <text evidence="1">The sequence shown here is derived from an EMBL/GenBank/DDBJ whole genome shotgun (WGS) entry which is preliminary data.</text>
</comment>
<name>A0ABR8IY55_9NOST</name>
<evidence type="ECO:0000313" key="2">
    <source>
        <dbReference type="Proteomes" id="UP000660381"/>
    </source>
</evidence>
<organism evidence="1 2">
    <name type="scientific">Anabaena catenula FACHB-362</name>
    <dbReference type="NCBI Taxonomy" id="2692877"/>
    <lineage>
        <taxon>Bacteria</taxon>
        <taxon>Bacillati</taxon>
        <taxon>Cyanobacteriota</taxon>
        <taxon>Cyanophyceae</taxon>
        <taxon>Nostocales</taxon>
        <taxon>Nostocaceae</taxon>
        <taxon>Anabaena</taxon>
    </lineage>
</organism>
<gene>
    <name evidence="1" type="ORF">H6G68_01875</name>
</gene>
<keyword evidence="2" id="KW-1185">Reference proteome</keyword>
<dbReference type="Gene3D" id="1.20.120.330">
    <property type="entry name" value="Nucleotidyltransferases domain 2"/>
    <property type="match status" value="1"/>
</dbReference>
<protein>
    <submittedName>
        <fullName evidence="1">Uncharacterized protein</fullName>
    </submittedName>
</protein>
<sequence>MTHQAQRYLTQTIFSGNSSVATVEQHSLNQSQASGLSRCLKNDAISYLYSSIVSLGDATFGINRNLLTWATVKLYYATFYALRSLLAMNDICIFYVKSSPTKTIPFTVNAQVSSTPKKAKIPGTHKLVIDTFIKTNIEPLLVSQQIELQEPLEWLMEKREQANYKNAKFYEPQVPKHFEKIINFGLRRVIHEYLSDPLNLYLFDPDHAILAYPLKTIQITYNKILATGNMAFVKDEIKYLCQLFSDDKGLIPDMYNLLMNKK</sequence>
<accession>A0ABR8IY55</accession>
<dbReference type="RefSeq" id="WP_190905067.1">
    <property type="nucleotide sequence ID" value="NZ_JACJTQ010000001.1"/>
</dbReference>
<reference evidence="1 2" key="1">
    <citation type="journal article" date="2020" name="ISME J.">
        <title>Comparative genomics reveals insights into cyanobacterial evolution and habitat adaptation.</title>
        <authorList>
            <person name="Chen M.Y."/>
            <person name="Teng W.K."/>
            <person name="Zhao L."/>
            <person name="Hu C.X."/>
            <person name="Zhou Y.K."/>
            <person name="Han B.P."/>
            <person name="Song L.R."/>
            <person name="Shu W.S."/>
        </authorList>
    </citation>
    <scope>NUCLEOTIDE SEQUENCE [LARGE SCALE GENOMIC DNA]</scope>
    <source>
        <strain evidence="1 2">FACHB-362</strain>
    </source>
</reference>
<dbReference type="EMBL" id="JACJTQ010000001">
    <property type="protein sequence ID" value="MBD2690509.1"/>
    <property type="molecule type" value="Genomic_DNA"/>
</dbReference>
<proteinExistence type="predicted"/>